<dbReference type="GO" id="GO:0006457">
    <property type="term" value="P:protein folding"/>
    <property type="evidence" value="ECO:0000318"/>
    <property type="project" value="GO_Central"/>
</dbReference>
<evidence type="ECO:0000256" key="1">
    <source>
        <dbReference type="ARBA" id="ARBA00023016"/>
    </source>
</evidence>
<dbReference type="InterPro" id="IPR031107">
    <property type="entry name" value="Small_HSP"/>
</dbReference>
<dbReference type="OrthoDB" id="5511210at2759"/>
<dbReference type="EMBL" id="LFYR01001020">
    <property type="protein sequence ID" value="KMZ65668.1"/>
    <property type="molecule type" value="Genomic_DNA"/>
</dbReference>
<gene>
    <name evidence="5" type="ORF">ZOSMA_313G00180</name>
</gene>
<evidence type="ECO:0000256" key="2">
    <source>
        <dbReference type="PROSITE-ProRule" id="PRU00285"/>
    </source>
</evidence>
<comment type="caution">
    <text evidence="5">The sequence shown here is derived from an EMBL/GenBank/DDBJ whole genome shotgun (WGS) entry which is preliminary data.</text>
</comment>
<dbReference type="Gene3D" id="2.60.40.790">
    <property type="match status" value="1"/>
</dbReference>
<dbReference type="STRING" id="29655.A0A0K9P9D2"/>
<sequence length="161" mass="18442">MSTLTPWIGRQNVFDPFSMDLFDPFSVGTSSLLSDFGRRRTDRSDDTTAITQTNVDWAETPESHIFHADIPGVRKNEVKVQVEDGNILHISGERMKQEETDTDTWHRVERRRGSFLRRFKLPDNANMEDVQCMLDHGVLTVTVPKKETGKPARNIRAVDIN</sequence>
<feature type="domain" description="SHSP" evidence="4">
    <location>
        <begin position="46"/>
        <end position="161"/>
    </location>
</feature>
<dbReference type="GO" id="GO:0009651">
    <property type="term" value="P:response to salt stress"/>
    <property type="evidence" value="ECO:0000318"/>
    <property type="project" value="GO_Central"/>
</dbReference>
<dbReference type="FunFam" id="2.60.40.790:FF:000053">
    <property type="entry name" value="17.5 kDa class I heat shock protein"/>
    <property type="match status" value="1"/>
</dbReference>
<accession>A0A0K9P9D2</accession>
<evidence type="ECO:0000259" key="4">
    <source>
        <dbReference type="PROSITE" id="PS01031"/>
    </source>
</evidence>
<dbReference type="CDD" id="cd06472">
    <property type="entry name" value="ACD_ScHsp26_like"/>
    <property type="match status" value="1"/>
</dbReference>
<dbReference type="Pfam" id="PF00011">
    <property type="entry name" value="HSP20"/>
    <property type="match status" value="1"/>
</dbReference>
<dbReference type="PROSITE" id="PS01031">
    <property type="entry name" value="SHSP"/>
    <property type="match status" value="1"/>
</dbReference>
<dbReference type="PANTHER" id="PTHR11527">
    <property type="entry name" value="HEAT-SHOCK PROTEIN 20 FAMILY MEMBER"/>
    <property type="match status" value="1"/>
</dbReference>
<evidence type="ECO:0000313" key="5">
    <source>
        <dbReference type="EMBL" id="KMZ65668.1"/>
    </source>
</evidence>
<dbReference type="GO" id="GO:0051259">
    <property type="term" value="P:protein complex oligomerization"/>
    <property type="evidence" value="ECO:0000318"/>
    <property type="project" value="GO_Central"/>
</dbReference>
<organism evidence="5 6">
    <name type="scientific">Zostera marina</name>
    <name type="common">Eelgrass</name>
    <dbReference type="NCBI Taxonomy" id="29655"/>
    <lineage>
        <taxon>Eukaryota</taxon>
        <taxon>Viridiplantae</taxon>
        <taxon>Streptophyta</taxon>
        <taxon>Embryophyta</taxon>
        <taxon>Tracheophyta</taxon>
        <taxon>Spermatophyta</taxon>
        <taxon>Magnoliopsida</taxon>
        <taxon>Liliopsida</taxon>
        <taxon>Zosteraceae</taxon>
        <taxon>Zostera</taxon>
    </lineage>
</organism>
<proteinExistence type="inferred from homology"/>
<dbReference type="GO" id="GO:0009408">
    <property type="term" value="P:response to heat"/>
    <property type="evidence" value="ECO:0000318"/>
    <property type="project" value="GO_Central"/>
</dbReference>
<dbReference type="GO" id="GO:0051082">
    <property type="term" value="F:unfolded protein binding"/>
    <property type="evidence" value="ECO:0000318"/>
    <property type="project" value="GO_Central"/>
</dbReference>
<evidence type="ECO:0000256" key="3">
    <source>
        <dbReference type="RuleBase" id="RU003616"/>
    </source>
</evidence>
<protein>
    <submittedName>
        <fullName evidence="5">18.2 kDa class I heat shock protein</fullName>
    </submittedName>
</protein>
<dbReference type="Proteomes" id="UP000036987">
    <property type="component" value="Unassembled WGS sequence"/>
</dbReference>
<dbReference type="InterPro" id="IPR002068">
    <property type="entry name" value="A-crystallin/Hsp20_dom"/>
</dbReference>
<dbReference type="OMA" id="EICGERS"/>
<evidence type="ECO:0000313" key="6">
    <source>
        <dbReference type="Proteomes" id="UP000036987"/>
    </source>
</evidence>
<dbReference type="SUPFAM" id="SSF49764">
    <property type="entry name" value="HSP20-like chaperones"/>
    <property type="match status" value="1"/>
</dbReference>
<dbReference type="GO" id="GO:0042542">
    <property type="term" value="P:response to hydrogen peroxide"/>
    <property type="evidence" value="ECO:0000318"/>
    <property type="project" value="GO_Central"/>
</dbReference>
<name>A0A0K9P9D2_ZOSMR</name>
<dbReference type="AlphaFoldDB" id="A0A0K9P9D2"/>
<dbReference type="InterPro" id="IPR008978">
    <property type="entry name" value="HSP20-like_chaperone"/>
</dbReference>
<keyword evidence="6" id="KW-1185">Reference proteome</keyword>
<reference evidence="6" key="1">
    <citation type="journal article" date="2016" name="Nature">
        <title>The genome of the seagrass Zostera marina reveals angiosperm adaptation to the sea.</title>
        <authorList>
            <person name="Olsen J.L."/>
            <person name="Rouze P."/>
            <person name="Verhelst B."/>
            <person name="Lin Y.-C."/>
            <person name="Bayer T."/>
            <person name="Collen J."/>
            <person name="Dattolo E."/>
            <person name="De Paoli E."/>
            <person name="Dittami S."/>
            <person name="Maumus F."/>
            <person name="Michel G."/>
            <person name="Kersting A."/>
            <person name="Lauritano C."/>
            <person name="Lohaus R."/>
            <person name="Toepel M."/>
            <person name="Tonon T."/>
            <person name="Vanneste K."/>
            <person name="Amirebrahimi M."/>
            <person name="Brakel J."/>
            <person name="Bostroem C."/>
            <person name="Chovatia M."/>
            <person name="Grimwood J."/>
            <person name="Jenkins J.W."/>
            <person name="Jueterbock A."/>
            <person name="Mraz A."/>
            <person name="Stam W.T."/>
            <person name="Tice H."/>
            <person name="Bornberg-Bauer E."/>
            <person name="Green P.J."/>
            <person name="Pearson G.A."/>
            <person name="Procaccini G."/>
            <person name="Duarte C.M."/>
            <person name="Schmutz J."/>
            <person name="Reusch T.B.H."/>
            <person name="Van de Peer Y."/>
        </authorList>
    </citation>
    <scope>NUCLEOTIDE SEQUENCE [LARGE SCALE GENOMIC DNA]</scope>
    <source>
        <strain evidence="6">cv. Finnish</strain>
    </source>
</reference>
<keyword evidence="1 5" id="KW-0346">Stress response</keyword>
<comment type="similarity">
    <text evidence="2 3">Belongs to the small heat shock protein (HSP20) family.</text>
</comment>